<gene>
    <name evidence="1" type="ORF">ERS852551_01780</name>
</gene>
<name>A0A174QQW1_9FIRM</name>
<evidence type="ECO:0000313" key="1">
    <source>
        <dbReference type="EMBL" id="CUP74146.1"/>
    </source>
</evidence>
<dbReference type="EMBL" id="CZBE01000011">
    <property type="protein sequence ID" value="CUP74146.1"/>
    <property type="molecule type" value="Genomic_DNA"/>
</dbReference>
<reference evidence="1 2" key="1">
    <citation type="submission" date="2015-09" db="EMBL/GenBank/DDBJ databases">
        <authorList>
            <consortium name="Pathogen Informatics"/>
        </authorList>
    </citation>
    <scope>NUCLEOTIDE SEQUENCE [LARGE SCALE GENOMIC DNA]</scope>
    <source>
        <strain evidence="1 2">2789STDY5834939</strain>
    </source>
</reference>
<dbReference type="Proteomes" id="UP000095765">
    <property type="component" value="Unassembled WGS sequence"/>
</dbReference>
<evidence type="ECO:0000313" key="2">
    <source>
        <dbReference type="Proteomes" id="UP000095765"/>
    </source>
</evidence>
<sequence length="38" mass="4285">MDDTQAMLNEANILYTTRNGVRAFGVFNGENFEVLEGF</sequence>
<organism evidence="1 2">
    <name type="scientific">Anaerotruncus colihominis</name>
    <dbReference type="NCBI Taxonomy" id="169435"/>
    <lineage>
        <taxon>Bacteria</taxon>
        <taxon>Bacillati</taxon>
        <taxon>Bacillota</taxon>
        <taxon>Clostridia</taxon>
        <taxon>Eubacteriales</taxon>
        <taxon>Oscillospiraceae</taxon>
        <taxon>Anaerotruncus</taxon>
    </lineage>
</organism>
<dbReference type="AlphaFoldDB" id="A0A174QQW1"/>
<protein>
    <submittedName>
        <fullName evidence="1">Uncharacterized protein</fullName>
    </submittedName>
</protein>
<accession>A0A174QQW1</accession>
<proteinExistence type="predicted"/>